<accession>A0A6G1I016</accession>
<evidence type="ECO:0000313" key="2">
    <source>
        <dbReference type="EMBL" id="KAF2401620.1"/>
    </source>
</evidence>
<protein>
    <submittedName>
        <fullName evidence="2">Uncharacterized protein</fullName>
    </submittedName>
</protein>
<evidence type="ECO:0000256" key="1">
    <source>
        <dbReference type="SAM" id="MobiDB-lite"/>
    </source>
</evidence>
<reference evidence="2" key="1">
    <citation type="journal article" date="2020" name="Stud. Mycol.">
        <title>101 Dothideomycetes genomes: a test case for predicting lifestyles and emergence of pathogens.</title>
        <authorList>
            <person name="Haridas S."/>
            <person name="Albert R."/>
            <person name="Binder M."/>
            <person name="Bloem J."/>
            <person name="Labutti K."/>
            <person name="Salamov A."/>
            <person name="Andreopoulos B."/>
            <person name="Baker S."/>
            <person name="Barry K."/>
            <person name="Bills G."/>
            <person name="Bluhm B."/>
            <person name="Cannon C."/>
            <person name="Castanera R."/>
            <person name="Culley D."/>
            <person name="Daum C."/>
            <person name="Ezra D."/>
            <person name="Gonzalez J."/>
            <person name="Henrissat B."/>
            <person name="Kuo A."/>
            <person name="Liang C."/>
            <person name="Lipzen A."/>
            <person name="Lutzoni F."/>
            <person name="Magnuson J."/>
            <person name="Mondo S."/>
            <person name="Nolan M."/>
            <person name="Ohm R."/>
            <person name="Pangilinan J."/>
            <person name="Park H.-J."/>
            <person name="Ramirez L."/>
            <person name="Alfaro M."/>
            <person name="Sun H."/>
            <person name="Tritt A."/>
            <person name="Yoshinaga Y."/>
            <person name="Zwiers L.-H."/>
            <person name="Turgeon B."/>
            <person name="Goodwin S."/>
            <person name="Spatafora J."/>
            <person name="Crous P."/>
            <person name="Grigoriev I."/>
        </authorList>
    </citation>
    <scope>NUCLEOTIDE SEQUENCE</scope>
    <source>
        <strain evidence="2">CBS 262.69</strain>
    </source>
</reference>
<gene>
    <name evidence="2" type="ORF">EJ06DRAFT_352781</name>
</gene>
<sequence length="144" mass="16431">MRELMQVSGRRGEAEGPDTAVAGRERVSPWLNEEGGGGVGSWEEKLEFGSPLKGTGWVEKLFRPCLMRGFGRERSNAAPLRRRRWNSGSLVVRACSMRRILPFLLRRAEPPEREFGVPTPPWTLRRCLVIRYRSMSGMLTMDRV</sequence>
<name>A0A6G1I016_9PEZI</name>
<proteinExistence type="predicted"/>
<organism evidence="2 3">
    <name type="scientific">Trichodelitschia bisporula</name>
    <dbReference type="NCBI Taxonomy" id="703511"/>
    <lineage>
        <taxon>Eukaryota</taxon>
        <taxon>Fungi</taxon>
        <taxon>Dikarya</taxon>
        <taxon>Ascomycota</taxon>
        <taxon>Pezizomycotina</taxon>
        <taxon>Dothideomycetes</taxon>
        <taxon>Dothideomycetes incertae sedis</taxon>
        <taxon>Phaeotrichales</taxon>
        <taxon>Phaeotrichaceae</taxon>
        <taxon>Trichodelitschia</taxon>
    </lineage>
</organism>
<dbReference type="AlphaFoldDB" id="A0A6G1I016"/>
<dbReference type="EMBL" id="ML996692">
    <property type="protein sequence ID" value="KAF2401620.1"/>
    <property type="molecule type" value="Genomic_DNA"/>
</dbReference>
<feature type="region of interest" description="Disordered" evidence="1">
    <location>
        <begin position="1"/>
        <end position="20"/>
    </location>
</feature>
<keyword evidence="3" id="KW-1185">Reference proteome</keyword>
<evidence type="ECO:0000313" key="3">
    <source>
        <dbReference type="Proteomes" id="UP000799640"/>
    </source>
</evidence>
<dbReference type="Proteomes" id="UP000799640">
    <property type="component" value="Unassembled WGS sequence"/>
</dbReference>